<dbReference type="Pfam" id="PF07589">
    <property type="entry name" value="PEP-CTERM"/>
    <property type="match status" value="1"/>
</dbReference>
<evidence type="ECO:0000256" key="1">
    <source>
        <dbReference type="SAM" id="SignalP"/>
    </source>
</evidence>
<dbReference type="InterPro" id="IPR013424">
    <property type="entry name" value="Ice-binding_C"/>
</dbReference>
<dbReference type="KEGG" id="mmai:sS8_4025"/>
<evidence type="ECO:0000259" key="2">
    <source>
        <dbReference type="Pfam" id="PF07589"/>
    </source>
</evidence>
<keyword evidence="4" id="KW-1185">Reference proteome</keyword>
<dbReference type="NCBIfam" id="TIGR02595">
    <property type="entry name" value="PEP_CTERM"/>
    <property type="match status" value="1"/>
</dbReference>
<evidence type="ECO:0000313" key="4">
    <source>
        <dbReference type="Proteomes" id="UP000266313"/>
    </source>
</evidence>
<accession>A0A250KWQ6</accession>
<dbReference type="AlphaFoldDB" id="A0A250KWQ6"/>
<feature type="signal peptide" evidence="1">
    <location>
        <begin position="1"/>
        <end position="26"/>
    </location>
</feature>
<proteinExistence type="predicted"/>
<organism evidence="3 4">
    <name type="scientific">Methylocaldum marinum</name>
    <dbReference type="NCBI Taxonomy" id="1432792"/>
    <lineage>
        <taxon>Bacteria</taxon>
        <taxon>Pseudomonadati</taxon>
        <taxon>Pseudomonadota</taxon>
        <taxon>Gammaproteobacteria</taxon>
        <taxon>Methylococcales</taxon>
        <taxon>Methylococcaceae</taxon>
        <taxon>Methylocaldum</taxon>
    </lineage>
</organism>
<reference evidence="3 4" key="1">
    <citation type="submission" date="2016-12" db="EMBL/GenBank/DDBJ databases">
        <title>Genome sequencing of Methylocaldum marinum.</title>
        <authorList>
            <person name="Takeuchi M."/>
            <person name="Kamagata Y."/>
            <person name="Hiraoka S."/>
            <person name="Oshima K."/>
            <person name="Hattori M."/>
            <person name="Iwasaki W."/>
        </authorList>
    </citation>
    <scope>NUCLEOTIDE SEQUENCE [LARGE SCALE GENOMIC DNA]</scope>
    <source>
        <strain evidence="3 4">S8</strain>
    </source>
</reference>
<dbReference type="EMBL" id="AP017928">
    <property type="protein sequence ID" value="BBA35956.1"/>
    <property type="molecule type" value="Genomic_DNA"/>
</dbReference>
<protein>
    <recommendedName>
        <fullName evidence="2">Ice-binding protein C-terminal domain-containing protein</fullName>
    </recommendedName>
</protein>
<feature type="chain" id="PRO_5012603275" description="Ice-binding protein C-terminal domain-containing protein" evidence="1">
    <location>
        <begin position="27"/>
        <end position="329"/>
    </location>
</feature>
<gene>
    <name evidence="3" type="ORF">sS8_4025</name>
</gene>
<sequence length="329" mass="33605">MNTKMNKIKLAFGVALAFGLTGAAYADTIKFDPDGTAGGYGAVDLNAMDPLPGNALAVSAVPLSGGAAFTTYFQSEISQLLTNGGNIALPTGAAGPFELTLSGALNEVVSNAIDTTGDGVPDIVTFDHTGGTISIYYDDFSGGTINADGTTGNSGLGYADGKLILQATVNPQLLGATYTLQNADLDGDGVLEPVIEPLDQFGNDDLGVDTLVGSGSTSLTAVVDFFDPEFFLSPPEVISLAFDGTLTDPFDSVNPEQVVAGQVPDYGPDNINGLSNGIDNGAVQDYHFEIDGNISYKKAAVPEPGSLALLGLGMLGLAGMKRRNGSFAG</sequence>
<dbReference type="RefSeq" id="WP_119631219.1">
    <property type="nucleotide sequence ID" value="NZ_AP017928.1"/>
</dbReference>
<evidence type="ECO:0000313" key="3">
    <source>
        <dbReference type="EMBL" id="BBA35956.1"/>
    </source>
</evidence>
<dbReference type="Proteomes" id="UP000266313">
    <property type="component" value="Chromosome"/>
</dbReference>
<dbReference type="OrthoDB" id="6085013at2"/>
<feature type="domain" description="Ice-binding protein C-terminal" evidence="2">
    <location>
        <begin position="300"/>
        <end position="323"/>
    </location>
</feature>
<name>A0A250KWQ6_9GAMM</name>
<keyword evidence="1" id="KW-0732">Signal</keyword>